<sequence>VSIVLGTEGKYPIVKKNDDDFDGDEENEYEGDKDDEGFTKAAKEIMASCAKNVLVEGSKVNTNEIIYDEGSKREKKIEVERNHDSEFHNKKNDDYYVADEDDINMALQQTVD</sequence>
<proteinExistence type="predicted"/>
<feature type="non-terminal residue" evidence="2">
    <location>
        <position position="1"/>
    </location>
</feature>
<gene>
    <name evidence="2" type="ORF">HAX54_015389</name>
</gene>
<keyword evidence="3" id="KW-1185">Reference proteome</keyword>
<name>A0ABS8TRF3_DATST</name>
<protein>
    <submittedName>
        <fullName evidence="2">Uncharacterized protein</fullName>
    </submittedName>
</protein>
<dbReference type="Proteomes" id="UP000823775">
    <property type="component" value="Unassembled WGS sequence"/>
</dbReference>
<reference evidence="2 3" key="1">
    <citation type="journal article" date="2021" name="BMC Genomics">
        <title>Datura genome reveals duplications of psychoactive alkaloid biosynthetic genes and high mutation rate following tissue culture.</title>
        <authorList>
            <person name="Rajewski A."/>
            <person name="Carter-House D."/>
            <person name="Stajich J."/>
            <person name="Litt A."/>
        </authorList>
    </citation>
    <scope>NUCLEOTIDE SEQUENCE [LARGE SCALE GENOMIC DNA]</scope>
    <source>
        <strain evidence="2">AR-01</strain>
    </source>
</reference>
<evidence type="ECO:0000256" key="1">
    <source>
        <dbReference type="SAM" id="MobiDB-lite"/>
    </source>
</evidence>
<organism evidence="2 3">
    <name type="scientific">Datura stramonium</name>
    <name type="common">Jimsonweed</name>
    <name type="synonym">Common thornapple</name>
    <dbReference type="NCBI Taxonomy" id="4076"/>
    <lineage>
        <taxon>Eukaryota</taxon>
        <taxon>Viridiplantae</taxon>
        <taxon>Streptophyta</taxon>
        <taxon>Embryophyta</taxon>
        <taxon>Tracheophyta</taxon>
        <taxon>Spermatophyta</taxon>
        <taxon>Magnoliopsida</taxon>
        <taxon>eudicotyledons</taxon>
        <taxon>Gunneridae</taxon>
        <taxon>Pentapetalae</taxon>
        <taxon>asterids</taxon>
        <taxon>lamiids</taxon>
        <taxon>Solanales</taxon>
        <taxon>Solanaceae</taxon>
        <taxon>Solanoideae</taxon>
        <taxon>Datureae</taxon>
        <taxon>Datura</taxon>
    </lineage>
</organism>
<feature type="region of interest" description="Disordered" evidence="1">
    <location>
        <begin position="14"/>
        <end position="36"/>
    </location>
</feature>
<comment type="caution">
    <text evidence="2">The sequence shown here is derived from an EMBL/GenBank/DDBJ whole genome shotgun (WGS) entry which is preliminary data.</text>
</comment>
<evidence type="ECO:0000313" key="3">
    <source>
        <dbReference type="Proteomes" id="UP000823775"/>
    </source>
</evidence>
<accession>A0ABS8TRF3</accession>
<feature type="compositionally biased region" description="Acidic residues" evidence="1">
    <location>
        <begin position="19"/>
        <end position="35"/>
    </location>
</feature>
<evidence type="ECO:0000313" key="2">
    <source>
        <dbReference type="EMBL" id="MCD7473488.1"/>
    </source>
</evidence>
<dbReference type="EMBL" id="JACEIK010001980">
    <property type="protein sequence ID" value="MCD7473488.1"/>
    <property type="molecule type" value="Genomic_DNA"/>
</dbReference>